<dbReference type="PANTHER" id="PTHR43289">
    <property type="entry name" value="MITOGEN-ACTIVATED PROTEIN KINASE KINASE KINASE 20-RELATED"/>
    <property type="match status" value="1"/>
</dbReference>
<evidence type="ECO:0000256" key="5">
    <source>
        <dbReference type="ARBA" id="ARBA00022777"/>
    </source>
</evidence>
<dbReference type="InterPro" id="IPR000719">
    <property type="entry name" value="Prot_kinase_dom"/>
</dbReference>
<name>A0A6J4SFZ1_9ACTN</name>
<dbReference type="EMBL" id="CADCVL010000392">
    <property type="protein sequence ID" value="CAA9497432.1"/>
    <property type="molecule type" value="Genomic_DNA"/>
</dbReference>
<dbReference type="CDD" id="cd14014">
    <property type="entry name" value="STKc_PknB_like"/>
    <property type="match status" value="1"/>
</dbReference>
<gene>
    <name evidence="9" type="ORF">AVDCRST_MAG65-2378</name>
</gene>
<evidence type="ECO:0000256" key="4">
    <source>
        <dbReference type="ARBA" id="ARBA00022741"/>
    </source>
</evidence>
<evidence type="ECO:0000256" key="1">
    <source>
        <dbReference type="ARBA" id="ARBA00012513"/>
    </source>
</evidence>
<dbReference type="GO" id="GO:0004674">
    <property type="term" value="F:protein serine/threonine kinase activity"/>
    <property type="evidence" value="ECO:0007669"/>
    <property type="project" value="UniProtKB-KW"/>
</dbReference>
<feature type="domain" description="Protein kinase" evidence="8">
    <location>
        <begin position="15"/>
        <end position="272"/>
    </location>
</feature>
<dbReference type="Gene3D" id="1.10.510.10">
    <property type="entry name" value="Transferase(Phosphotransferase) domain 1"/>
    <property type="match status" value="1"/>
</dbReference>
<dbReference type="GO" id="GO:0005524">
    <property type="term" value="F:ATP binding"/>
    <property type="evidence" value="ECO:0007669"/>
    <property type="project" value="UniProtKB-KW"/>
</dbReference>
<evidence type="ECO:0000256" key="3">
    <source>
        <dbReference type="ARBA" id="ARBA00022679"/>
    </source>
</evidence>
<dbReference type="EC" id="2.7.11.1" evidence="1"/>
<keyword evidence="6" id="KW-0067">ATP-binding</keyword>
<keyword evidence="2 9" id="KW-0723">Serine/threonine-protein kinase</keyword>
<dbReference type="Gene3D" id="3.30.200.20">
    <property type="entry name" value="Phosphorylase Kinase, domain 1"/>
    <property type="match status" value="1"/>
</dbReference>
<keyword evidence="3" id="KW-0808">Transferase</keyword>
<evidence type="ECO:0000256" key="7">
    <source>
        <dbReference type="SAM" id="MobiDB-lite"/>
    </source>
</evidence>
<feature type="region of interest" description="Disordered" evidence="7">
    <location>
        <begin position="227"/>
        <end position="246"/>
    </location>
</feature>
<dbReference type="InterPro" id="IPR008271">
    <property type="entry name" value="Ser/Thr_kinase_AS"/>
</dbReference>
<accession>A0A6J4SFZ1</accession>
<evidence type="ECO:0000313" key="9">
    <source>
        <dbReference type="EMBL" id="CAA9497432.1"/>
    </source>
</evidence>
<dbReference type="PROSITE" id="PS00108">
    <property type="entry name" value="PROTEIN_KINASE_ST"/>
    <property type="match status" value="1"/>
</dbReference>
<dbReference type="AlphaFoldDB" id="A0A6J4SFZ1"/>
<dbReference type="PROSITE" id="PS50011">
    <property type="entry name" value="PROTEIN_KINASE_DOM"/>
    <property type="match status" value="1"/>
</dbReference>
<evidence type="ECO:0000256" key="6">
    <source>
        <dbReference type="ARBA" id="ARBA00022840"/>
    </source>
</evidence>
<keyword evidence="5 9" id="KW-0418">Kinase</keyword>
<dbReference type="Pfam" id="PF00069">
    <property type="entry name" value="Pkinase"/>
    <property type="match status" value="1"/>
</dbReference>
<dbReference type="InterPro" id="IPR011009">
    <property type="entry name" value="Kinase-like_dom_sf"/>
</dbReference>
<feature type="non-terminal residue" evidence="9">
    <location>
        <position position="290"/>
    </location>
</feature>
<keyword evidence="4" id="KW-0547">Nucleotide-binding</keyword>
<evidence type="ECO:0000259" key="8">
    <source>
        <dbReference type="PROSITE" id="PS50011"/>
    </source>
</evidence>
<evidence type="ECO:0000256" key="2">
    <source>
        <dbReference type="ARBA" id="ARBA00022527"/>
    </source>
</evidence>
<proteinExistence type="predicted"/>
<dbReference type="SUPFAM" id="SSF56112">
    <property type="entry name" value="Protein kinase-like (PK-like)"/>
    <property type="match status" value="1"/>
</dbReference>
<dbReference type="PANTHER" id="PTHR43289:SF6">
    <property type="entry name" value="SERINE_THREONINE-PROTEIN KINASE NEKL-3"/>
    <property type="match status" value="1"/>
</dbReference>
<sequence>MPPVPTASIRLPDRYRVIRHIANGGMASVWEACDELLRRDVAVKLLAGHLTSDETARVRFEREARAAAGLSGHPHVVTIFDIGEFEGRSFIVMERMERSVADVLAVGEEIVVDRALRWLREAGSALDAAHEAGIVHRDIKPANMLLDRRDRLALADFGIARLAYEDQVTATGTLLGSSSYISPEQALGEPATTASDRYALAVVAFQLLTGQKPFRAEHFAAQARAHIEEPPPAASSKRPELGTGADEVLKRGMAKDPGQRWATATEFVDALIAALRQRPAPTPAAAPAPA</sequence>
<organism evidence="9">
    <name type="scientific">uncultured Solirubrobacteraceae bacterium</name>
    <dbReference type="NCBI Taxonomy" id="1162706"/>
    <lineage>
        <taxon>Bacteria</taxon>
        <taxon>Bacillati</taxon>
        <taxon>Actinomycetota</taxon>
        <taxon>Thermoleophilia</taxon>
        <taxon>Solirubrobacterales</taxon>
        <taxon>Solirubrobacteraceae</taxon>
        <taxon>environmental samples</taxon>
    </lineage>
</organism>
<dbReference type="SMART" id="SM00220">
    <property type="entry name" value="S_TKc"/>
    <property type="match status" value="1"/>
</dbReference>
<protein>
    <recommendedName>
        <fullName evidence="1">non-specific serine/threonine protein kinase</fullName>
        <ecNumber evidence="1">2.7.11.1</ecNumber>
    </recommendedName>
</protein>
<reference evidence="9" key="1">
    <citation type="submission" date="2020-02" db="EMBL/GenBank/DDBJ databases">
        <authorList>
            <person name="Meier V. D."/>
        </authorList>
    </citation>
    <scope>NUCLEOTIDE SEQUENCE</scope>
    <source>
        <strain evidence="9">AVDCRST_MAG65</strain>
    </source>
</reference>